<dbReference type="Ensembl" id="ENSPCLT00000000204.1">
    <property type="protein sequence ID" value="ENSPCLP00000000170.1"/>
    <property type="gene ID" value="ENSPCLG00000000116.1"/>
</dbReference>
<organism evidence="2 3">
    <name type="scientific">Phasianus colchicus</name>
    <name type="common">Common pheasant</name>
    <dbReference type="NCBI Taxonomy" id="9054"/>
    <lineage>
        <taxon>Eukaryota</taxon>
        <taxon>Metazoa</taxon>
        <taxon>Chordata</taxon>
        <taxon>Craniata</taxon>
        <taxon>Vertebrata</taxon>
        <taxon>Euteleostomi</taxon>
        <taxon>Archelosauria</taxon>
        <taxon>Archosauria</taxon>
        <taxon>Dinosauria</taxon>
        <taxon>Saurischia</taxon>
        <taxon>Theropoda</taxon>
        <taxon>Coelurosauria</taxon>
        <taxon>Aves</taxon>
        <taxon>Neognathae</taxon>
        <taxon>Galloanserae</taxon>
        <taxon>Galliformes</taxon>
        <taxon>Phasianidae</taxon>
        <taxon>Phasianinae</taxon>
        <taxon>Phasianus</taxon>
    </lineage>
</organism>
<reference evidence="2" key="1">
    <citation type="submission" date="2025-08" db="UniProtKB">
        <authorList>
            <consortium name="Ensembl"/>
        </authorList>
    </citation>
    <scope>IDENTIFICATION</scope>
</reference>
<accession>A0A669P049</accession>
<dbReference type="AlphaFoldDB" id="A0A669P049"/>
<feature type="compositionally biased region" description="Low complexity" evidence="1">
    <location>
        <begin position="449"/>
        <end position="460"/>
    </location>
</feature>
<dbReference type="Proteomes" id="UP000472261">
    <property type="component" value="Unplaced"/>
</dbReference>
<dbReference type="OMA" id="IHVNMNR"/>
<keyword evidence="3" id="KW-1185">Reference proteome</keyword>
<protein>
    <submittedName>
        <fullName evidence="2">Uncharacterized protein</fullName>
    </submittedName>
</protein>
<evidence type="ECO:0000313" key="2">
    <source>
        <dbReference type="Ensembl" id="ENSPCLP00000000170.1"/>
    </source>
</evidence>
<name>A0A669P049_PHACC</name>
<proteinExistence type="predicted"/>
<feature type="region of interest" description="Disordered" evidence="1">
    <location>
        <begin position="432"/>
        <end position="488"/>
    </location>
</feature>
<evidence type="ECO:0000313" key="3">
    <source>
        <dbReference type="Proteomes" id="UP000472261"/>
    </source>
</evidence>
<evidence type="ECO:0000256" key="1">
    <source>
        <dbReference type="SAM" id="MobiDB-lite"/>
    </source>
</evidence>
<feature type="region of interest" description="Disordered" evidence="1">
    <location>
        <begin position="605"/>
        <end position="643"/>
    </location>
</feature>
<feature type="region of interest" description="Disordered" evidence="1">
    <location>
        <begin position="504"/>
        <end position="532"/>
    </location>
</feature>
<reference evidence="2" key="2">
    <citation type="submission" date="2025-09" db="UniProtKB">
        <authorList>
            <consortium name="Ensembl"/>
        </authorList>
    </citation>
    <scope>IDENTIFICATION</scope>
</reference>
<dbReference type="PANTHER" id="PTHR35158">
    <property type="entry name" value="CDNA SEQUENCE CN725425"/>
    <property type="match status" value="1"/>
</dbReference>
<sequence>MKLLGVSSPNSSAVSLDLLNLYVVNQISTKKDSTGNLKKPVHVAITENVKAPFRRNNLELPRSPLRNQFTAHLDDIKNRLQEQVLDSRRQHLLEKEKYQHELTQVTELTYAECTEHEDNTATTFSTCPLSPSIFWSSNCAQFSEENFNTKLMGDPWEQTYEDKLQKQSRTISEQEPWISNHSSQCIFRKSETEPQELLNPLHRLDYMSSARKDPMIMASKESENTEGIKELLFGVMKETADLRVPQDETDCPFLSLFGDESQPTYNKASTKDCNPFVNQNTAPVFLIDPSDRNQMTNRNYTYNSGEAHPAINARKNSVDRHRKGLFTAPEQVLCKNNNAPFANYKKNSFHKTHLQDCHDVQLYLTLPGNEQKPSTSEKSETYAYYHDQQINLKENMQNHSRNKRDKPVKESVWKQNQPFELEEFAKAQRKEYNSGVSSNLHRMEQDVESPLSSPSPSYSPRQTESCLSSSPDVSEEEDAARRKKYVDKQHLQTDNVNLISASESTESFRASHNGAVPPQPGSSLAMEGDGHLQQKLSISHSREEKKERAAPCEGSLLPQAHKKAQVMQSARCDVWVQTESSGPQAGKADAATQCDPMRVCSCGRSLPSARSPQGLHPPGTAGGHKSPEHEALPPSGSSARTAALPSEAEYLALADRTTLDILDYIDTMKGREKQ</sequence>
<dbReference type="InterPro" id="IPR027883">
    <property type="entry name" value="Redic1-like"/>
</dbReference>
<dbReference type="Pfam" id="PF15089">
    <property type="entry name" value="Redic1-like"/>
    <property type="match status" value="1"/>
</dbReference>
<dbReference type="PANTHER" id="PTHR35158:SF1">
    <property type="entry name" value="CDNA SEQUENCE CN725425"/>
    <property type="match status" value="1"/>
</dbReference>
<feature type="compositionally biased region" description="Polar residues" evidence="1">
    <location>
        <begin position="461"/>
        <end position="472"/>
    </location>
</feature>